<name>A0A518FLV4_9PLAN</name>
<dbReference type="Gene3D" id="2.60.120.560">
    <property type="entry name" value="Exo-inulinase, domain 1"/>
    <property type="match status" value="1"/>
</dbReference>
<feature type="domain" description="Cytochrome c" evidence="7">
    <location>
        <begin position="80"/>
        <end position="171"/>
    </location>
</feature>
<dbReference type="Pfam" id="PF07635">
    <property type="entry name" value="PSCyt1"/>
    <property type="match status" value="1"/>
</dbReference>
<dbReference type="Pfam" id="PF07583">
    <property type="entry name" value="PSCyt2"/>
    <property type="match status" value="1"/>
</dbReference>
<keyword evidence="5" id="KW-0175">Coiled coil</keyword>
<keyword evidence="3 4" id="KW-0408">Iron</keyword>
<keyword evidence="2 4" id="KW-0479">Metal-binding</keyword>
<dbReference type="GO" id="GO:0009055">
    <property type="term" value="F:electron transfer activity"/>
    <property type="evidence" value="ECO:0007669"/>
    <property type="project" value="InterPro"/>
</dbReference>
<dbReference type="Pfam" id="PF07587">
    <property type="entry name" value="PSD1"/>
    <property type="match status" value="1"/>
</dbReference>
<dbReference type="PROSITE" id="PS51007">
    <property type="entry name" value="CYTC"/>
    <property type="match status" value="1"/>
</dbReference>
<evidence type="ECO:0000256" key="1">
    <source>
        <dbReference type="ARBA" id="ARBA00022617"/>
    </source>
</evidence>
<dbReference type="GO" id="GO:0046872">
    <property type="term" value="F:metal ion binding"/>
    <property type="evidence" value="ECO:0007669"/>
    <property type="project" value="UniProtKB-KW"/>
</dbReference>
<evidence type="ECO:0000313" key="9">
    <source>
        <dbReference type="Proteomes" id="UP000320839"/>
    </source>
</evidence>
<dbReference type="PANTHER" id="PTHR35889">
    <property type="entry name" value="CYCLOINULO-OLIGOSACCHARIDE FRUCTANOTRANSFERASE-RELATED"/>
    <property type="match status" value="1"/>
</dbReference>
<dbReference type="AlphaFoldDB" id="A0A518FLV4"/>
<evidence type="ECO:0000256" key="3">
    <source>
        <dbReference type="ARBA" id="ARBA00023004"/>
    </source>
</evidence>
<gene>
    <name evidence="8" type="ORF">Pan153_19690</name>
</gene>
<feature type="coiled-coil region" evidence="5">
    <location>
        <begin position="498"/>
        <end position="539"/>
    </location>
</feature>
<reference evidence="8 9" key="1">
    <citation type="submission" date="2019-02" db="EMBL/GenBank/DDBJ databases">
        <title>Deep-cultivation of Planctomycetes and their phenomic and genomic characterization uncovers novel biology.</title>
        <authorList>
            <person name="Wiegand S."/>
            <person name="Jogler M."/>
            <person name="Boedeker C."/>
            <person name="Pinto D."/>
            <person name="Vollmers J."/>
            <person name="Rivas-Marin E."/>
            <person name="Kohn T."/>
            <person name="Peeters S.H."/>
            <person name="Heuer A."/>
            <person name="Rast P."/>
            <person name="Oberbeckmann S."/>
            <person name="Bunk B."/>
            <person name="Jeske O."/>
            <person name="Meyerdierks A."/>
            <person name="Storesund J.E."/>
            <person name="Kallscheuer N."/>
            <person name="Luecker S."/>
            <person name="Lage O.M."/>
            <person name="Pohl T."/>
            <person name="Merkel B.J."/>
            <person name="Hornburger P."/>
            <person name="Mueller R.-W."/>
            <person name="Bruemmer F."/>
            <person name="Labrenz M."/>
            <person name="Spormann A.M."/>
            <person name="Op den Camp H."/>
            <person name="Overmann J."/>
            <person name="Amann R."/>
            <person name="Jetten M.S.M."/>
            <person name="Mascher T."/>
            <person name="Medema M.H."/>
            <person name="Devos D.P."/>
            <person name="Kaster A.-K."/>
            <person name="Ovreas L."/>
            <person name="Rohde M."/>
            <person name="Galperin M.Y."/>
            <person name="Jogler C."/>
        </authorList>
    </citation>
    <scope>NUCLEOTIDE SEQUENCE [LARGE SCALE GENOMIC DNA]</scope>
    <source>
        <strain evidence="8 9">Pan153</strain>
    </source>
</reference>
<evidence type="ECO:0000256" key="2">
    <source>
        <dbReference type="ARBA" id="ARBA00022723"/>
    </source>
</evidence>
<dbReference type="InterPro" id="IPR009056">
    <property type="entry name" value="Cyt_c-like_dom"/>
</dbReference>
<sequence>MKPGPTHIHKFKYVESSLPTCYIKNLNILRLPHVKIIPPAIFSSDFGARHMTANRLKDCMLLLTLSLCGSAALPAAEPVDYLKQIKPLLKTKCQSCHGALKQNSGFRVDTAQFMKQGGDSGPGFEPGKAAESLLLGVLTGDAGFKMPPEGAGKPLTPDELALFRQWINAGAPAPENEVPEQDPRQFWSYQTPVKPAVPEVKNKAWVRNEIDAFLAAQHEQHNLVPRPPAEPAVLIRRLYLDLTGLPPTTAELEAYLADPSEEAYVKTVDKLLASPRYGERWGRHWMDVWRYSDWYGSRGINEIRYSQRHIWRWRDWIVESVNADKPYDRMIVEMLAGDELEPDNPDVVRATGFLGRNWYKFDRNVWMFDTVEQTSVAFLGLTMKCARCHDHKYDPLDQVEYYRFRAFFEPHNVRTDALSGTVDKEKDATLGMVLKDGLARVFDKELEQPTYLFQRGDDRQPDKEHPLTPAVPVNLTKEPVTIKPVELPLASYYPALRPEILKEKVQQAEQEIKSAEAALRKSDTTIQQVEQQLADLQQGSAKEADARPALINERFQQPNPELWQTVSGKWEYIDGCLRQTNTGGFRTMVSQVDLPLNFQGRLRYKTLEPGQIHSVGLFFDAVDLRDAQAIYTAISNNKPTVQAFHRTAGRESYPRAGIFPCEIELNKEVVLDFVVDGQQLNVWLDGKLKLAYTMPVPRQAGKFALWNHSANSEFYELRIEPLAPGFQLAQSVKEARRSPFAAPSRANLQQDLSLAQAAREIAELNVQLQQAELKSLQARIAAEQAKVNEAADYEPLAKTASLREREAAAVQASLDVKQAQRDLATLPAPTGDKPDKKRTAAEQKVAAAEKKRQAAQTAIKQEDTKYTPLGETFPRTSTGRRLALARWIADEQNPRTARVAVNHIWLRHFNQALVPTVANFGLNGRLPTHPELLDWLAVTFMEQGWQMKPLHRQIVLSSAYRMSSAPGESASNQATDPNNQYLWRMNSRRMEAEMVRDCLLATAGTLDETRGGAELDEKQGETIHRRSLYFRNTPNEKMEFLELFDLANPNACYERLVSVVPQQALALTNSSLSLDQARLLAEQLEKTTKTDAAFIQAAFKQILSRPATTAEITACTKFLERHTSLLQQQGQQQFPGGGTSKRPPAADARQRARENLVHVLYSHNDFVTVR</sequence>
<proteinExistence type="predicted"/>
<dbReference type="EMBL" id="CP036317">
    <property type="protein sequence ID" value="QDV17334.1"/>
    <property type="molecule type" value="Genomic_DNA"/>
</dbReference>
<evidence type="ECO:0000256" key="5">
    <source>
        <dbReference type="SAM" id="Coils"/>
    </source>
</evidence>
<dbReference type="InterPro" id="IPR011444">
    <property type="entry name" value="DUF1549"/>
</dbReference>
<dbReference type="InterPro" id="IPR011429">
    <property type="entry name" value="Cyt_c_Planctomycete-type"/>
</dbReference>
<evidence type="ECO:0000256" key="6">
    <source>
        <dbReference type="SAM" id="MobiDB-lite"/>
    </source>
</evidence>
<protein>
    <submittedName>
        <fullName evidence="8">Planctomycete cytochrome C</fullName>
    </submittedName>
</protein>
<feature type="region of interest" description="Disordered" evidence="6">
    <location>
        <begin position="821"/>
        <end position="862"/>
    </location>
</feature>
<dbReference type="InterPro" id="IPR022655">
    <property type="entry name" value="DUF1553"/>
</dbReference>
<evidence type="ECO:0000256" key="4">
    <source>
        <dbReference type="PROSITE-ProRule" id="PRU00433"/>
    </source>
</evidence>
<organism evidence="8 9">
    <name type="scientific">Gimesia panareensis</name>
    <dbReference type="NCBI Taxonomy" id="2527978"/>
    <lineage>
        <taxon>Bacteria</taxon>
        <taxon>Pseudomonadati</taxon>
        <taxon>Planctomycetota</taxon>
        <taxon>Planctomycetia</taxon>
        <taxon>Planctomycetales</taxon>
        <taxon>Planctomycetaceae</taxon>
        <taxon>Gimesia</taxon>
    </lineage>
</organism>
<evidence type="ECO:0000313" key="8">
    <source>
        <dbReference type="EMBL" id="QDV17334.1"/>
    </source>
</evidence>
<dbReference type="GO" id="GO:0020037">
    <property type="term" value="F:heme binding"/>
    <property type="evidence" value="ECO:0007669"/>
    <property type="project" value="InterPro"/>
</dbReference>
<keyword evidence="1 4" id="KW-0349">Heme</keyword>
<evidence type="ECO:0000259" key="7">
    <source>
        <dbReference type="PROSITE" id="PS51007"/>
    </source>
</evidence>
<accession>A0A518FLV4</accession>
<dbReference type="InterPro" id="IPR036909">
    <property type="entry name" value="Cyt_c-like_dom_sf"/>
</dbReference>
<feature type="compositionally biased region" description="Basic and acidic residues" evidence="6">
    <location>
        <begin position="832"/>
        <end position="852"/>
    </location>
</feature>
<feature type="coiled-coil region" evidence="5">
    <location>
        <begin position="745"/>
        <end position="793"/>
    </location>
</feature>
<dbReference type="Proteomes" id="UP000320839">
    <property type="component" value="Chromosome"/>
</dbReference>
<feature type="region of interest" description="Disordered" evidence="6">
    <location>
        <begin position="1129"/>
        <end position="1149"/>
    </location>
</feature>
<dbReference type="SUPFAM" id="SSF46626">
    <property type="entry name" value="Cytochrome c"/>
    <property type="match status" value="1"/>
</dbReference>
<dbReference type="PANTHER" id="PTHR35889:SF3">
    <property type="entry name" value="F-BOX DOMAIN-CONTAINING PROTEIN"/>
    <property type="match status" value="1"/>
</dbReference>